<evidence type="ECO:0000259" key="2">
    <source>
        <dbReference type="Pfam" id="PF00849"/>
    </source>
</evidence>
<dbReference type="Gene3D" id="3.30.2350.10">
    <property type="entry name" value="Pseudouridine synthase"/>
    <property type="match status" value="1"/>
</dbReference>
<organism evidence="3 4">
    <name type="scientific">Balneatrix alpica</name>
    <dbReference type="NCBI Taxonomy" id="75684"/>
    <lineage>
        <taxon>Bacteria</taxon>
        <taxon>Pseudomonadati</taxon>
        <taxon>Pseudomonadota</taxon>
        <taxon>Gammaproteobacteria</taxon>
        <taxon>Oceanospirillales</taxon>
        <taxon>Balneatrichaceae</taxon>
        <taxon>Balneatrix</taxon>
    </lineage>
</organism>
<dbReference type="CDD" id="cd02869">
    <property type="entry name" value="PseudoU_synth_RluA_like"/>
    <property type="match status" value="1"/>
</dbReference>
<protein>
    <submittedName>
        <fullName evidence="3">RluA family pseudouridine synthase</fullName>
        <ecNumber evidence="3">5.4.99.-</ecNumber>
    </submittedName>
</protein>
<dbReference type="EMBL" id="JBHLZN010000003">
    <property type="protein sequence ID" value="MFB9886702.1"/>
    <property type="molecule type" value="Genomic_DNA"/>
</dbReference>
<accession>A0ABV5ZBP2</accession>
<dbReference type="InterPro" id="IPR006145">
    <property type="entry name" value="PsdUridine_synth_RsuA/RluA"/>
</dbReference>
<dbReference type="SUPFAM" id="SSF55120">
    <property type="entry name" value="Pseudouridine synthase"/>
    <property type="match status" value="1"/>
</dbReference>
<evidence type="ECO:0000256" key="1">
    <source>
        <dbReference type="ARBA" id="ARBA00010876"/>
    </source>
</evidence>
<dbReference type="InterPro" id="IPR050188">
    <property type="entry name" value="RluA_PseudoU_synthase"/>
</dbReference>
<dbReference type="InterPro" id="IPR020103">
    <property type="entry name" value="PsdUridine_synth_cat_dom_sf"/>
</dbReference>
<dbReference type="PANTHER" id="PTHR21600:SF87">
    <property type="entry name" value="RNA PSEUDOURIDYLATE SYNTHASE DOMAIN-CONTAINING PROTEIN 1"/>
    <property type="match status" value="1"/>
</dbReference>
<keyword evidence="3" id="KW-0413">Isomerase</keyword>
<gene>
    <name evidence="3" type="ORF">ACFFLH_09790</name>
</gene>
<comment type="caution">
    <text evidence="3">The sequence shown here is derived from an EMBL/GenBank/DDBJ whole genome shotgun (WGS) entry which is preliminary data.</text>
</comment>
<keyword evidence="4" id="KW-1185">Reference proteome</keyword>
<evidence type="ECO:0000313" key="4">
    <source>
        <dbReference type="Proteomes" id="UP001589628"/>
    </source>
</evidence>
<evidence type="ECO:0000313" key="3">
    <source>
        <dbReference type="EMBL" id="MFB9886702.1"/>
    </source>
</evidence>
<sequence>MKSQTLQLRLDIADNQHTAVDLLAQASGLPKGRIKDAMIKGAVWLKAPGKPEQRLRRATSKPHKGSVLSLYYDPALLEREPPQPQCLYHNRHYSLWYKPAGLLAQGSQWGDHCSLLRQAELQRQQPLWLIHRLDREAQGLMLLAHDKLAAKHLSTLFQQQQLSKGYLAWVKGLLQTPHWLQLDAKLDGKPSLTEVFTLQQDQQHSWLAVRLHSGRQHQIRRHLAGIGHPLMGDPRYGQDNAWPGGLQLYSAHLAFTCPLSGKQHDFRLFDLHPASRNALPADLLQAWQDSLPLIV</sequence>
<dbReference type="GO" id="GO:0016853">
    <property type="term" value="F:isomerase activity"/>
    <property type="evidence" value="ECO:0007669"/>
    <property type="project" value="UniProtKB-KW"/>
</dbReference>
<dbReference type="EC" id="5.4.99.-" evidence="3"/>
<proteinExistence type="inferred from homology"/>
<dbReference type="RefSeq" id="WP_081414356.1">
    <property type="nucleotide sequence ID" value="NZ_JBHLZN010000003.1"/>
</dbReference>
<dbReference type="Proteomes" id="UP001589628">
    <property type="component" value="Unassembled WGS sequence"/>
</dbReference>
<reference evidence="3 4" key="1">
    <citation type="submission" date="2024-09" db="EMBL/GenBank/DDBJ databases">
        <authorList>
            <person name="Sun Q."/>
            <person name="Mori K."/>
        </authorList>
    </citation>
    <scope>NUCLEOTIDE SEQUENCE [LARGE SCALE GENOMIC DNA]</scope>
    <source>
        <strain evidence="3 4">ATCC 51285</strain>
    </source>
</reference>
<dbReference type="Pfam" id="PF00849">
    <property type="entry name" value="PseudoU_synth_2"/>
    <property type="match status" value="1"/>
</dbReference>
<name>A0ABV5ZBP2_9GAMM</name>
<comment type="similarity">
    <text evidence="1">Belongs to the pseudouridine synthase RluA family.</text>
</comment>
<feature type="domain" description="Pseudouridine synthase RsuA/RluA-like" evidence="2">
    <location>
        <begin position="92"/>
        <end position="224"/>
    </location>
</feature>
<dbReference type="PANTHER" id="PTHR21600">
    <property type="entry name" value="MITOCHONDRIAL RNA PSEUDOURIDINE SYNTHASE"/>
    <property type="match status" value="1"/>
</dbReference>